<feature type="region of interest" description="Disordered" evidence="1">
    <location>
        <begin position="353"/>
        <end position="389"/>
    </location>
</feature>
<gene>
    <name evidence="2" type="ORF">BOTBODRAFT_176690</name>
</gene>
<name>A0A067MJU7_BOTB1</name>
<evidence type="ECO:0000313" key="3">
    <source>
        <dbReference type="Proteomes" id="UP000027195"/>
    </source>
</evidence>
<feature type="region of interest" description="Disordered" evidence="1">
    <location>
        <begin position="294"/>
        <end position="313"/>
    </location>
</feature>
<dbReference type="AlphaFoldDB" id="A0A067MJU7"/>
<dbReference type="HOGENOM" id="CLU_348826_0_0_1"/>
<sequence length="808" mass="88904">MDFLTDKYVIQKTNMHALHPLRPLLEDALDRPLQGNPVIQQVAAAILDLPPESAPHLGDEFATEMHLRVPPWESPFHLDSSINKITFDPEHPYRPFHDFIRFCEESQVAPLVAELTPSLGPGADDSWGILRVGVLVKQSFSVKPLACLKIHGHLASRPVIAAGTLHLLLNDADFELHCFPTYGLLVSNRLLANCICIHPSRRILPSPPHANPPDDSARSRLSAVLTPSTPWSSPIDIRLPPSPPPSHGATLTYEGMRCSPPPSTPTTSHSTIPPPSSVLPFAPSGSTCGLVDYRSPSPSPCQEHSSPTPPEFSRATVHRRIITARWGFSASPPPVASLLAPPLTSLLRAPCARNGRVKSSPPTSQATEPLSRTSTIGSRTSSAPASLPGGGLQTEYWGLQVRLPHGFKWMKVPHNYSTASLRTAIAIHACAFEEYTPTDLIDNLRSEGYYDVTLANAYYNYYRLRAAYRHERDPSAVETRIAPNAQHPQRSPAAPPLPRHHRHLRHRRHRPPSPIVPRRLHSRRALLRSARIADPLPNQLSSPPVHTPRAPPIATHHITGEITYIVLDGHPFFCPISCDSCTRPGLRYIVDKNCPCARCTTFATAPVATPTDIIAQCHCRLSNIDNISLTDLQHLSEGDLFERLYPIHHTSQENLPELAALAHINHEDALPTDPDNVASWLAFHHSIRRLNYDIDVQHQQRPAPGGGYGHFDHLHSEGATPNIVALTAAASAYMIAEYHPRSDDIPEAAVDSILEIFHYSITRSRILDKLIDDPDFMSLLAARAPQLLPAPNAPPRPRSRAGQTGPLS</sequence>
<accession>A0A067MJU7</accession>
<proteinExistence type="predicted"/>
<feature type="region of interest" description="Disordered" evidence="1">
    <location>
        <begin position="205"/>
        <end position="275"/>
    </location>
</feature>
<dbReference type="InParanoid" id="A0A067MJU7"/>
<reference evidence="3" key="1">
    <citation type="journal article" date="2014" name="Proc. Natl. Acad. Sci. U.S.A.">
        <title>Extensive sampling of basidiomycete genomes demonstrates inadequacy of the white-rot/brown-rot paradigm for wood decay fungi.</title>
        <authorList>
            <person name="Riley R."/>
            <person name="Salamov A.A."/>
            <person name="Brown D.W."/>
            <person name="Nagy L.G."/>
            <person name="Floudas D."/>
            <person name="Held B.W."/>
            <person name="Levasseur A."/>
            <person name="Lombard V."/>
            <person name="Morin E."/>
            <person name="Otillar R."/>
            <person name="Lindquist E.A."/>
            <person name="Sun H."/>
            <person name="LaButti K.M."/>
            <person name="Schmutz J."/>
            <person name="Jabbour D."/>
            <person name="Luo H."/>
            <person name="Baker S.E."/>
            <person name="Pisabarro A.G."/>
            <person name="Walton J.D."/>
            <person name="Blanchette R.A."/>
            <person name="Henrissat B."/>
            <person name="Martin F."/>
            <person name="Cullen D."/>
            <person name="Hibbett D.S."/>
            <person name="Grigoriev I.V."/>
        </authorList>
    </citation>
    <scope>NUCLEOTIDE SEQUENCE [LARGE SCALE GENOMIC DNA]</scope>
    <source>
        <strain evidence="3">FD-172 SS1</strain>
    </source>
</reference>
<protein>
    <submittedName>
        <fullName evidence="2">Uncharacterized protein</fullName>
    </submittedName>
</protein>
<feature type="region of interest" description="Disordered" evidence="1">
    <location>
        <begin position="787"/>
        <end position="808"/>
    </location>
</feature>
<dbReference type="Proteomes" id="UP000027195">
    <property type="component" value="Unassembled WGS sequence"/>
</dbReference>
<evidence type="ECO:0000256" key="1">
    <source>
        <dbReference type="SAM" id="MobiDB-lite"/>
    </source>
</evidence>
<feature type="compositionally biased region" description="Low complexity" evidence="1">
    <location>
        <begin position="371"/>
        <end position="382"/>
    </location>
</feature>
<feature type="compositionally biased region" description="Basic residues" evidence="1">
    <location>
        <begin position="498"/>
        <end position="511"/>
    </location>
</feature>
<feature type="region of interest" description="Disordered" evidence="1">
    <location>
        <begin position="480"/>
        <end position="519"/>
    </location>
</feature>
<dbReference type="EMBL" id="KL198052">
    <property type="protein sequence ID" value="KDQ12162.1"/>
    <property type="molecule type" value="Genomic_DNA"/>
</dbReference>
<keyword evidence="3" id="KW-1185">Reference proteome</keyword>
<feature type="compositionally biased region" description="Polar residues" evidence="1">
    <location>
        <begin position="360"/>
        <end position="370"/>
    </location>
</feature>
<evidence type="ECO:0000313" key="2">
    <source>
        <dbReference type="EMBL" id="KDQ12162.1"/>
    </source>
</evidence>
<organism evidence="2 3">
    <name type="scientific">Botryobasidium botryosum (strain FD-172 SS1)</name>
    <dbReference type="NCBI Taxonomy" id="930990"/>
    <lineage>
        <taxon>Eukaryota</taxon>
        <taxon>Fungi</taxon>
        <taxon>Dikarya</taxon>
        <taxon>Basidiomycota</taxon>
        <taxon>Agaricomycotina</taxon>
        <taxon>Agaricomycetes</taxon>
        <taxon>Cantharellales</taxon>
        <taxon>Botryobasidiaceae</taxon>
        <taxon>Botryobasidium</taxon>
    </lineage>
</organism>